<dbReference type="Gene3D" id="2.60.40.150">
    <property type="entry name" value="C2 domain"/>
    <property type="match status" value="1"/>
</dbReference>
<comment type="caution">
    <text evidence="3">The sequence shown here is derived from an EMBL/GenBank/DDBJ whole genome shotgun (WGS) entry which is preliminary data.</text>
</comment>
<reference evidence="3 4" key="1">
    <citation type="submission" date="2022-09" db="EMBL/GenBank/DDBJ databases">
        <authorList>
            <person name="Palmer J.M."/>
        </authorList>
    </citation>
    <scope>NUCLEOTIDE SEQUENCE [LARGE SCALE GENOMIC DNA]</scope>
    <source>
        <strain evidence="3 4">DSM 7382</strain>
    </source>
</reference>
<proteinExistence type="predicted"/>
<dbReference type="InterPro" id="IPR035892">
    <property type="entry name" value="C2_domain_sf"/>
</dbReference>
<dbReference type="PROSITE" id="PS50004">
    <property type="entry name" value="C2"/>
    <property type="match status" value="1"/>
</dbReference>
<keyword evidence="4" id="KW-1185">Reference proteome</keyword>
<feature type="domain" description="C2" evidence="2">
    <location>
        <begin position="1"/>
        <end position="107"/>
    </location>
</feature>
<dbReference type="Pfam" id="PF00168">
    <property type="entry name" value="C2"/>
    <property type="match status" value="1"/>
</dbReference>
<name>A0AAW0F895_9APHY</name>
<accession>A0AAW0F895</accession>
<organism evidence="3 4">
    <name type="scientific">Cerrena zonata</name>
    <dbReference type="NCBI Taxonomy" id="2478898"/>
    <lineage>
        <taxon>Eukaryota</taxon>
        <taxon>Fungi</taxon>
        <taxon>Dikarya</taxon>
        <taxon>Basidiomycota</taxon>
        <taxon>Agaricomycotina</taxon>
        <taxon>Agaricomycetes</taxon>
        <taxon>Polyporales</taxon>
        <taxon>Cerrenaceae</taxon>
        <taxon>Cerrena</taxon>
    </lineage>
</organism>
<dbReference type="Proteomes" id="UP001385951">
    <property type="component" value="Unassembled WGS sequence"/>
</dbReference>
<sequence length="349" mass="38704">MARTVTLKVHRVSDVRLKKRFKLLGLKPKLYVEIRIKNGHSKQSFKTKKIRGTDVQWDEEFMLHSIEESQTMRISLKSVTFFGKHAVGEIECKALDVLSRGTASLQNSLKVYRPGDKVKICPTGTITVTAKYSDSEPGPQVPSLNENKAQNAHDVDLPLLPSEAPLEPPGETQDSPSGPLEPLANIAETPALTEELPMPKEEAETRELPEEKAQRLFAGAQVSVANELSPDSLYGKVGKVLDKLELLRGIVGKIEELAKLHPWSDLAWQVCTSMFKVVKKQQSTDTKIIDLVTKIEATLDFVDDADKIKSDAILLRPIIEELLKQVAECATFICTYLQSSFASTSSPDQ</sequence>
<dbReference type="SMART" id="SM00239">
    <property type="entry name" value="C2"/>
    <property type="match status" value="1"/>
</dbReference>
<evidence type="ECO:0000259" key="2">
    <source>
        <dbReference type="PROSITE" id="PS50004"/>
    </source>
</evidence>
<evidence type="ECO:0000256" key="1">
    <source>
        <dbReference type="SAM" id="MobiDB-lite"/>
    </source>
</evidence>
<dbReference type="EMBL" id="JASBNA010000107">
    <property type="protein sequence ID" value="KAK7676703.1"/>
    <property type="molecule type" value="Genomic_DNA"/>
</dbReference>
<dbReference type="SUPFAM" id="SSF49562">
    <property type="entry name" value="C2 domain (Calcium/lipid-binding domain, CaLB)"/>
    <property type="match status" value="1"/>
</dbReference>
<gene>
    <name evidence="3" type="ORF">QCA50_020335</name>
</gene>
<evidence type="ECO:0000313" key="3">
    <source>
        <dbReference type="EMBL" id="KAK7676703.1"/>
    </source>
</evidence>
<protein>
    <recommendedName>
        <fullName evidence="2">C2 domain-containing protein</fullName>
    </recommendedName>
</protein>
<evidence type="ECO:0000313" key="4">
    <source>
        <dbReference type="Proteomes" id="UP001385951"/>
    </source>
</evidence>
<feature type="compositionally biased region" description="Low complexity" evidence="1">
    <location>
        <begin position="159"/>
        <end position="171"/>
    </location>
</feature>
<dbReference type="AlphaFoldDB" id="A0AAW0F895"/>
<feature type="region of interest" description="Disordered" evidence="1">
    <location>
        <begin position="159"/>
        <end position="183"/>
    </location>
</feature>
<dbReference type="InterPro" id="IPR000008">
    <property type="entry name" value="C2_dom"/>
</dbReference>